<dbReference type="GO" id="GO:0000287">
    <property type="term" value="F:magnesium ion binding"/>
    <property type="evidence" value="ECO:0007669"/>
    <property type="project" value="TreeGrafter"/>
</dbReference>
<name>A0AAN4UCC8_9ENTE</name>
<dbReference type="GO" id="GO:0016791">
    <property type="term" value="F:phosphatase activity"/>
    <property type="evidence" value="ECO:0007669"/>
    <property type="project" value="TreeGrafter"/>
</dbReference>
<dbReference type="InterPro" id="IPR023214">
    <property type="entry name" value="HAD_sf"/>
</dbReference>
<dbReference type="GeneID" id="69984474"/>
<dbReference type="InterPro" id="IPR036412">
    <property type="entry name" value="HAD-like_sf"/>
</dbReference>
<dbReference type="KEGG" id="tkr:C7K43_00800"/>
<evidence type="ECO:0000313" key="4">
    <source>
        <dbReference type="Proteomes" id="UP000886607"/>
    </source>
</evidence>
<proteinExistence type="predicted"/>
<dbReference type="SFLD" id="SFLDS00003">
    <property type="entry name" value="Haloacid_Dehalogenase"/>
    <property type="match status" value="1"/>
</dbReference>
<dbReference type="GO" id="GO:0005829">
    <property type="term" value="C:cytosol"/>
    <property type="evidence" value="ECO:0007669"/>
    <property type="project" value="TreeGrafter"/>
</dbReference>
<evidence type="ECO:0000313" key="3">
    <source>
        <dbReference type="Proteomes" id="UP000886597"/>
    </source>
</evidence>
<dbReference type="SFLD" id="SFLDG01140">
    <property type="entry name" value="C2.B:_Phosphomannomutase_and_P"/>
    <property type="match status" value="1"/>
</dbReference>
<dbReference type="Proteomes" id="UP000886597">
    <property type="component" value="Unassembled WGS sequence"/>
</dbReference>
<dbReference type="RefSeq" id="WP_124005107.1">
    <property type="nucleotide sequence ID" value="NZ_BJYN01000060.1"/>
</dbReference>
<dbReference type="EMBL" id="BKBQ01000025">
    <property type="protein sequence ID" value="GEQ54780.1"/>
    <property type="molecule type" value="Genomic_DNA"/>
</dbReference>
<evidence type="ECO:0000313" key="2">
    <source>
        <dbReference type="EMBL" id="GEQ54780.1"/>
    </source>
</evidence>
<dbReference type="CDD" id="cd07516">
    <property type="entry name" value="HAD_Pase"/>
    <property type="match status" value="1"/>
</dbReference>
<dbReference type="NCBIfam" id="TIGR00099">
    <property type="entry name" value="Cof-subfamily"/>
    <property type="match status" value="1"/>
</dbReference>
<dbReference type="Pfam" id="PF08282">
    <property type="entry name" value="Hydrolase_3"/>
    <property type="match status" value="1"/>
</dbReference>
<dbReference type="PANTHER" id="PTHR10000">
    <property type="entry name" value="PHOSPHOSERINE PHOSPHATASE"/>
    <property type="match status" value="1"/>
</dbReference>
<gene>
    <name evidence="2" type="primary">cof_6</name>
    <name evidence="1" type="synonym">cof_7</name>
    <name evidence="1" type="ORF">TK11N_16700</name>
    <name evidence="2" type="ORF">TK2N_16240</name>
</gene>
<dbReference type="Proteomes" id="UP000886607">
    <property type="component" value="Unassembled WGS sequence"/>
</dbReference>
<dbReference type="Gene3D" id="3.30.1240.10">
    <property type="match status" value="1"/>
</dbReference>
<reference evidence="2" key="2">
    <citation type="journal article" date="2020" name="Int. Dairy J.">
        <title>Lactic acid bacterial diversity in Brie cheese focusing on salt concentration and pH of isolation medium and characterisation of halophilic and alkaliphilic lactic acid bacterial isolates.</title>
        <authorList>
            <person name="Unno R."/>
            <person name="Matsutani M."/>
            <person name="Suzuki T."/>
            <person name="Kodama K."/>
            <person name="Matsushita H."/>
            <person name="Yamasato K."/>
            <person name="Koizumi Y."/>
            <person name="Ishikawa M."/>
        </authorList>
    </citation>
    <scope>NUCLEOTIDE SEQUENCE</scope>
    <source>
        <strain evidence="2">7C1</strain>
        <strain evidence="1">8C4</strain>
    </source>
</reference>
<organism evidence="2 3">
    <name type="scientific">Tetragenococcus koreensis</name>
    <dbReference type="NCBI Taxonomy" id="290335"/>
    <lineage>
        <taxon>Bacteria</taxon>
        <taxon>Bacillati</taxon>
        <taxon>Bacillota</taxon>
        <taxon>Bacilli</taxon>
        <taxon>Lactobacillales</taxon>
        <taxon>Enterococcaceae</taxon>
        <taxon>Tetragenococcus</taxon>
    </lineage>
</organism>
<protein>
    <submittedName>
        <fullName evidence="2">Haloacid dehalogenase</fullName>
    </submittedName>
</protein>
<dbReference type="InterPro" id="IPR006379">
    <property type="entry name" value="HAD-SF_hydro_IIB"/>
</dbReference>
<reference evidence="2" key="1">
    <citation type="submission" date="2019-08" db="EMBL/GenBank/DDBJ databases">
        <authorList>
            <person name="Ishikawa M."/>
            <person name="Suzuki T."/>
            <person name="Matsutani M."/>
        </authorList>
    </citation>
    <scope>NUCLEOTIDE SEQUENCE</scope>
    <source>
        <strain evidence="2">7C1</strain>
        <strain evidence="1">8C4</strain>
    </source>
</reference>
<dbReference type="EMBL" id="BKBO01000026">
    <property type="protein sequence ID" value="GEQ49818.1"/>
    <property type="molecule type" value="Genomic_DNA"/>
</dbReference>
<sequence length="267" mass="30013">MPKKLIALDLDGTTLNNTSTITPKTAQIIQKARDKGHIVSIATGRPYRMSAHYYQQLNLDSPIVNFNGALVHKPQQKWAYEKEYSIQREIAFEILAQKEKLHLDFVAAENRETFFIDNLQNFQKDFFATDTATDANLFSQLKTNPTSVMLKTKNEFSSFVVETLTRQFSDEIEVRTWGGPSAILEVVPKGVQKAMAVSVVAESMQINQKDIIAFGDEHNDVELLDYAGWGVAMKNATDQVKSVANDITAKTNDEDGMVEYLEELLAI</sequence>
<dbReference type="NCBIfam" id="TIGR01484">
    <property type="entry name" value="HAD-SF-IIB"/>
    <property type="match status" value="1"/>
</dbReference>
<dbReference type="PANTHER" id="PTHR10000:SF23">
    <property type="entry name" value="5-AMINO-6-(5-PHOSPHO-D-RIBITYLAMINO)URACIL PHOSPHATASE YITU"/>
    <property type="match status" value="1"/>
</dbReference>
<dbReference type="Gene3D" id="3.40.50.1000">
    <property type="entry name" value="HAD superfamily/HAD-like"/>
    <property type="match status" value="1"/>
</dbReference>
<dbReference type="SUPFAM" id="SSF56784">
    <property type="entry name" value="HAD-like"/>
    <property type="match status" value="1"/>
</dbReference>
<evidence type="ECO:0000313" key="1">
    <source>
        <dbReference type="EMBL" id="GEQ49818.1"/>
    </source>
</evidence>
<dbReference type="AlphaFoldDB" id="A0AAN4UCC8"/>
<comment type="caution">
    <text evidence="2">The sequence shown here is derived from an EMBL/GenBank/DDBJ whole genome shotgun (WGS) entry which is preliminary data.</text>
</comment>
<keyword evidence="4" id="KW-1185">Reference proteome</keyword>
<dbReference type="InterPro" id="IPR000150">
    <property type="entry name" value="Cof"/>
</dbReference>
<accession>A0AAN4UCC8</accession>